<name>A0A517VG68_9PLAN</name>
<sequence>MTAPASFPEDLYQTLAGFQQTHLLTWWNDLSEPDQSKLLAQIQAINFAQIQRLYAPGEATQKTESAAQKAERATRPATVVRLEERSSSPTESDKATEQGRKLLEAGRVGAILVAGGQGSRLGFSHPKGMYPIGPVKQTSLFQILVEQLRARARQAGKPICYFIMTSDATHDETVEYFQQHQNFGLADDELYFFKQGTMPAVDADSGQILLEEKHRIAVSPDGHGGMLAALKNNGMFEVMQKKGIDTLYYHQVDNPTAIVCDPEFLGYHDHANADVSVKVVSKRSPDEKMGIVCDVDQKTQIIEYSDLPDHIAAQTDDDGNLLHWAGSTAIHIFNRDFLEQIANDDARLPFHQANKKVPHIDASGSQVAPEKPNAIKFERFIFDVLPEADTVLVYEIDRQREFNPVKNAEGQDSPETAHEALIRIFSGWLKSCGVTLPAEATVEISPLFAVDETELKQKISADAEFTSPVYLGE</sequence>
<dbReference type="RefSeq" id="WP_145229338.1">
    <property type="nucleotide sequence ID" value="NZ_CP036343.1"/>
</dbReference>
<keyword evidence="2 5" id="KW-0808">Transferase</keyword>
<keyword evidence="3 5" id="KW-0548">Nucleotidyltransferase</keyword>
<keyword evidence="6" id="KW-1185">Reference proteome</keyword>
<evidence type="ECO:0000313" key="5">
    <source>
        <dbReference type="EMBL" id="QDT92011.1"/>
    </source>
</evidence>
<dbReference type="CDD" id="cd04193">
    <property type="entry name" value="UDPGlcNAc_PPase"/>
    <property type="match status" value="1"/>
</dbReference>
<dbReference type="PANTHER" id="PTHR11952">
    <property type="entry name" value="UDP- GLUCOSE PYROPHOSPHORYLASE"/>
    <property type="match status" value="1"/>
</dbReference>
<reference evidence="5 6" key="1">
    <citation type="submission" date="2019-02" db="EMBL/GenBank/DDBJ databases">
        <title>Deep-cultivation of Planctomycetes and their phenomic and genomic characterization uncovers novel biology.</title>
        <authorList>
            <person name="Wiegand S."/>
            <person name="Jogler M."/>
            <person name="Boedeker C."/>
            <person name="Pinto D."/>
            <person name="Vollmers J."/>
            <person name="Rivas-Marin E."/>
            <person name="Kohn T."/>
            <person name="Peeters S.H."/>
            <person name="Heuer A."/>
            <person name="Rast P."/>
            <person name="Oberbeckmann S."/>
            <person name="Bunk B."/>
            <person name="Jeske O."/>
            <person name="Meyerdierks A."/>
            <person name="Storesund J.E."/>
            <person name="Kallscheuer N."/>
            <person name="Luecker S."/>
            <person name="Lage O.M."/>
            <person name="Pohl T."/>
            <person name="Merkel B.J."/>
            <person name="Hornburger P."/>
            <person name="Mueller R.-W."/>
            <person name="Bruemmer F."/>
            <person name="Labrenz M."/>
            <person name="Spormann A.M."/>
            <person name="Op den Camp H."/>
            <person name="Overmann J."/>
            <person name="Amann R."/>
            <person name="Jetten M.S.M."/>
            <person name="Mascher T."/>
            <person name="Medema M.H."/>
            <person name="Devos D.P."/>
            <person name="Kaster A.-K."/>
            <person name="Ovreas L."/>
            <person name="Rohde M."/>
            <person name="Galperin M.Y."/>
            <person name="Jogler C."/>
        </authorList>
    </citation>
    <scope>NUCLEOTIDE SEQUENCE [LARGE SCALE GENOMIC DNA]</scope>
    <source>
        <strain evidence="5 6">Pan161</strain>
    </source>
</reference>
<dbReference type="OrthoDB" id="9806910at2"/>
<dbReference type="PANTHER" id="PTHR11952:SF2">
    <property type="entry name" value="LD24639P"/>
    <property type="match status" value="1"/>
</dbReference>
<dbReference type="Proteomes" id="UP000316855">
    <property type="component" value="Chromosome"/>
</dbReference>
<evidence type="ECO:0000256" key="1">
    <source>
        <dbReference type="ARBA" id="ARBA00010401"/>
    </source>
</evidence>
<dbReference type="EC" id="2.7.7.-" evidence="5"/>
<feature type="region of interest" description="Disordered" evidence="4">
    <location>
        <begin position="61"/>
        <end position="98"/>
    </location>
</feature>
<dbReference type="InterPro" id="IPR039741">
    <property type="entry name" value="UDP-sugar_pyrophosphorylase"/>
</dbReference>
<dbReference type="Pfam" id="PF01704">
    <property type="entry name" value="UDPGP"/>
    <property type="match status" value="1"/>
</dbReference>
<dbReference type="EMBL" id="CP036343">
    <property type="protein sequence ID" value="QDT92011.1"/>
    <property type="molecule type" value="Genomic_DNA"/>
</dbReference>
<comment type="similarity">
    <text evidence="1">Belongs to the UDPGP type 1 family.</text>
</comment>
<dbReference type="GO" id="GO:0070569">
    <property type="term" value="F:uridylyltransferase activity"/>
    <property type="evidence" value="ECO:0007669"/>
    <property type="project" value="InterPro"/>
</dbReference>
<evidence type="ECO:0000256" key="2">
    <source>
        <dbReference type="ARBA" id="ARBA00022679"/>
    </source>
</evidence>
<accession>A0A517VG68</accession>
<evidence type="ECO:0000313" key="6">
    <source>
        <dbReference type="Proteomes" id="UP000316855"/>
    </source>
</evidence>
<dbReference type="AlphaFoldDB" id="A0A517VG68"/>
<dbReference type="SUPFAM" id="SSF53448">
    <property type="entry name" value="Nucleotide-diphospho-sugar transferases"/>
    <property type="match status" value="1"/>
</dbReference>
<protein>
    <submittedName>
        <fullName evidence="5">Putative uridylyltransferase</fullName>
        <ecNumber evidence="5">2.7.7.-</ecNumber>
    </submittedName>
</protein>
<gene>
    <name evidence="5" type="ORF">Pan161_36750</name>
</gene>
<evidence type="ECO:0000256" key="3">
    <source>
        <dbReference type="ARBA" id="ARBA00022695"/>
    </source>
</evidence>
<dbReference type="KEGG" id="gax:Pan161_36750"/>
<dbReference type="InterPro" id="IPR029044">
    <property type="entry name" value="Nucleotide-diphossugar_trans"/>
</dbReference>
<proteinExistence type="inferred from homology"/>
<dbReference type="Gene3D" id="3.90.550.10">
    <property type="entry name" value="Spore Coat Polysaccharide Biosynthesis Protein SpsA, Chain A"/>
    <property type="match status" value="1"/>
</dbReference>
<organism evidence="5 6">
    <name type="scientific">Gimesia algae</name>
    <dbReference type="NCBI Taxonomy" id="2527971"/>
    <lineage>
        <taxon>Bacteria</taxon>
        <taxon>Pseudomonadati</taxon>
        <taxon>Planctomycetota</taxon>
        <taxon>Planctomycetia</taxon>
        <taxon>Planctomycetales</taxon>
        <taxon>Planctomycetaceae</taxon>
        <taxon>Gimesia</taxon>
    </lineage>
</organism>
<dbReference type="InterPro" id="IPR002618">
    <property type="entry name" value="UDPGP_fam"/>
</dbReference>
<evidence type="ECO:0000256" key="4">
    <source>
        <dbReference type="SAM" id="MobiDB-lite"/>
    </source>
</evidence>
<feature type="compositionally biased region" description="Basic and acidic residues" evidence="4">
    <location>
        <begin position="81"/>
        <end position="98"/>
    </location>
</feature>